<evidence type="ECO:0000313" key="1">
    <source>
        <dbReference type="EMBL" id="KAK3774949.1"/>
    </source>
</evidence>
<sequence length="118" mass="13944">MIIGKESNIWSVREELCRVLNSKPRSLRSWEEESRRIEVATGRSVYMWQVGGGEWTDWGGDWQISIYVAGWRRRVDRLRWRLADRYICGSLEEESRQIEVATGRSVYMWQVGGGEWTD</sequence>
<dbReference type="AlphaFoldDB" id="A0AAE0ZSW0"/>
<organism evidence="1 2">
    <name type="scientific">Elysia crispata</name>
    <name type="common">lettuce slug</name>
    <dbReference type="NCBI Taxonomy" id="231223"/>
    <lineage>
        <taxon>Eukaryota</taxon>
        <taxon>Metazoa</taxon>
        <taxon>Spiralia</taxon>
        <taxon>Lophotrochozoa</taxon>
        <taxon>Mollusca</taxon>
        <taxon>Gastropoda</taxon>
        <taxon>Heterobranchia</taxon>
        <taxon>Euthyneura</taxon>
        <taxon>Panpulmonata</taxon>
        <taxon>Sacoglossa</taxon>
        <taxon>Placobranchoidea</taxon>
        <taxon>Plakobranchidae</taxon>
        <taxon>Elysia</taxon>
    </lineage>
</organism>
<reference evidence="1" key="1">
    <citation type="journal article" date="2023" name="G3 (Bethesda)">
        <title>A reference genome for the long-term kleptoplast-retaining sea slug Elysia crispata morphotype clarki.</title>
        <authorList>
            <person name="Eastman K.E."/>
            <person name="Pendleton A.L."/>
            <person name="Shaikh M.A."/>
            <person name="Suttiyut T."/>
            <person name="Ogas R."/>
            <person name="Tomko P."/>
            <person name="Gavelis G."/>
            <person name="Widhalm J.R."/>
            <person name="Wisecaver J.H."/>
        </authorList>
    </citation>
    <scope>NUCLEOTIDE SEQUENCE</scope>
    <source>
        <strain evidence="1">ECLA1</strain>
    </source>
</reference>
<comment type="caution">
    <text evidence="1">The sequence shown here is derived from an EMBL/GenBank/DDBJ whole genome shotgun (WGS) entry which is preliminary data.</text>
</comment>
<proteinExistence type="predicted"/>
<keyword evidence="2" id="KW-1185">Reference proteome</keyword>
<name>A0AAE0ZSW0_9GAST</name>
<accession>A0AAE0ZSW0</accession>
<dbReference type="Proteomes" id="UP001283361">
    <property type="component" value="Unassembled WGS sequence"/>
</dbReference>
<evidence type="ECO:0000313" key="2">
    <source>
        <dbReference type="Proteomes" id="UP001283361"/>
    </source>
</evidence>
<protein>
    <submittedName>
        <fullName evidence="1">Uncharacterized protein</fullName>
    </submittedName>
</protein>
<dbReference type="EMBL" id="JAWDGP010003375">
    <property type="protein sequence ID" value="KAK3774949.1"/>
    <property type="molecule type" value="Genomic_DNA"/>
</dbReference>
<gene>
    <name evidence="1" type="ORF">RRG08_028605</name>
</gene>